<evidence type="ECO:0000256" key="1">
    <source>
        <dbReference type="SAM" id="MobiDB-lite"/>
    </source>
</evidence>
<dbReference type="RefSeq" id="XP_070887891.1">
    <property type="nucleotide sequence ID" value="XM_071034953.1"/>
</dbReference>
<reference evidence="3 4" key="1">
    <citation type="submission" date="2024-07" db="EMBL/GenBank/DDBJ databases">
        <title>Section-level genome sequencing and comparative genomics of Aspergillus sections Usti and Cavernicolus.</title>
        <authorList>
            <consortium name="Lawrence Berkeley National Laboratory"/>
            <person name="Nybo J.L."/>
            <person name="Vesth T.C."/>
            <person name="Theobald S."/>
            <person name="Frisvad J.C."/>
            <person name="Larsen T.O."/>
            <person name="Kjaerboelling I."/>
            <person name="Rothschild-Mancinelli K."/>
            <person name="Lyhne E.K."/>
            <person name="Kogle M.E."/>
            <person name="Barry K."/>
            <person name="Clum A."/>
            <person name="Na H."/>
            <person name="Ledsgaard L."/>
            <person name="Lin J."/>
            <person name="Lipzen A."/>
            <person name="Kuo A."/>
            <person name="Riley R."/>
            <person name="Mondo S."/>
            <person name="Labutti K."/>
            <person name="Haridas S."/>
            <person name="Pangalinan J."/>
            <person name="Salamov A.A."/>
            <person name="Simmons B.A."/>
            <person name="Magnuson J.K."/>
            <person name="Chen J."/>
            <person name="Drula E."/>
            <person name="Henrissat B."/>
            <person name="Wiebenga A."/>
            <person name="Lubbers R.J."/>
            <person name="Gomes A.C."/>
            <person name="Macurrencykelacurrency M.R."/>
            <person name="Stajich J."/>
            <person name="Grigoriev I.V."/>
            <person name="Mortensen U.H."/>
            <person name="De Vries R.P."/>
            <person name="Baker S.E."/>
            <person name="Andersen M.R."/>
        </authorList>
    </citation>
    <scope>NUCLEOTIDE SEQUENCE [LARGE SCALE GENOMIC DNA]</scope>
    <source>
        <strain evidence="3 4">CBS 449.75</strain>
    </source>
</reference>
<evidence type="ECO:0000313" key="3">
    <source>
        <dbReference type="EMBL" id="KAL2868912.1"/>
    </source>
</evidence>
<accession>A0ABR4LWJ5</accession>
<feature type="region of interest" description="Disordered" evidence="1">
    <location>
        <begin position="58"/>
        <end position="184"/>
    </location>
</feature>
<proteinExistence type="predicted"/>
<feature type="compositionally biased region" description="Pro residues" evidence="1">
    <location>
        <begin position="62"/>
        <end position="83"/>
    </location>
</feature>
<dbReference type="EMBL" id="JBFXLQ010000012">
    <property type="protein sequence ID" value="KAL2868912.1"/>
    <property type="molecule type" value="Genomic_DNA"/>
</dbReference>
<dbReference type="GeneID" id="98150025"/>
<feature type="compositionally biased region" description="Polar residues" evidence="1">
    <location>
        <begin position="109"/>
        <end position="118"/>
    </location>
</feature>
<name>A0ABR4LWJ5_9EURO</name>
<evidence type="ECO:0000256" key="2">
    <source>
        <dbReference type="SAM" id="Phobius"/>
    </source>
</evidence>
<comment type="caution">
    <text evidence="3">The sequence shown here is derived from an EMBL/GenBank/DDBJ whole genome shotgun (WGS) entry which is preliminary data.</text>
</comment>
<feature type="compositionally biased region" description="Basic and acidic residues" evidence="1">
    <location>
        <begin position="144"/>
        <end position="153"/>
    </location>
</feature>
<sequence>MPCSFCGIPCCEPDDDLWSDSQNMFPIHTWADVCCCFACIPLVCYVHWQGVITRRRWRKAHPPNPPPPKQADVPPKSPDPLPADPLAVGVGDVKETTAEPGAGEKSTATEESSATKLESATGGLSAPENPSSATSPIFLEPDSEEKRSPDEKLGPGPGNVSSPPESPTSEKLRPGQDESSKLSS</sequence>
<feature type="compositionally biased region" description="Basic and acidic residues" evidence="1">
    <location>
        <begin position="168"/>
        <end position="184"/>
    </location>
</feature>
<gene>
    <name evidence="3" type="ORF">BJX67DRAFT_40758</name>
</gene>
<feature type="transmembrane region" description="Helical" evidence="2">
    <location>
        <begin position="27"/>
        <end position="48"/>
    </location>
</feature>
<keyword evidence="4" id="KW-1185">Reference proteome</keyword>
<keyword evidence="2" id="KW-0472">Membrane</keyword>
<organism evidence="3 4">
    <name type="scientific">Aspergillus lucknowensis</name>
    <dbReference type="NCBI Taxonomy" id="176173"/>
    <lineage>
        <taxon>Eukaryota</taxon>
        <taxon>Fungi</taxon>
        <taxon>Dikarya</taxon>
        <taxon>Ascomycota</taxon>
        <taxon>Pezizomycotina</taxon>
        <taxon>Eurotiomycetes</taxon>
        <taxon>Eurotiomycetidae</taxon>
        <taxon>Eurotiales</taxon>
        <taxon>Aspergillaceae</taxon>
        <taxon>Aspergillus</taxon>
        <taxon>Aspergillus subgen. Nidulantes</taxon>
    </lineage>
</organism>
<evidence type="ECO:0000313" key="4">
    <source>
        <dbReference type="Proteomes" id="UP001610432"/>
    </source>
</evidence>
<keyword evidence="2" id="KW-1133">Transmembrane helix</keyword>
<keyword evidence="2" id="KW-0812">Transmembrane</keyword>
<protein>
    <submittedName>
        <fullName evidence="3">Uncharacterized protein</fullName>
    </submittedName>
</protein>
<dbReference type="Proteomes" id="UP001610432">
    <property type="component" value="Unassembled WGS sequence"/>
</dbReference>